<dbReference type="HOGENOM" id="CLU_1873533_0_0_10"/>
<dbReference type="Pfam" id="PF09864">
    <property type="entry name" value="MliC"/>
    <property type="match status" value="1"/>
</dbReference>
<gene>
    <name evidence="6" type="ORF">BD94_1365</name>
</gene>
<dbReference type="Gene3D" id="2.40.128.200">
    <property type="match status" value="1"/>
</dbReference>
<dbReference type="SUPFAM" id="SSF141488">
    <property type="entry name" value="YdhA-like"/>
    <property type="match status" value="1"/>
</dbReference>
<accession>A0A077EHW9</accession>
<keyword evidence="4" id="KW-0449">Lipoprotein</keyword>
<dbReference type="InterPro" id="IPR036328">
    <property type="entry name" value="MliC_sf"/>
</dbReference>
<evidence type="ECO:0000256" key="3">
    <source>
        <dbReference type="ARBA" id="ARBA00023139"/>
    </source>
</evidence>
<dbReference type="AlphaFoldDB" id="A0A077EHW9"/>
<evidence type="ECO:0000256" key="4">
    <source>
        <dbReference type="ARBA" id="ARBA00023288"/>
    </source>
</evidence>
<keyword evidence="1" id="KW-0732">Signal</keyword>
<reference evidence="6" key="2">
    <citation type="journal article" date="2015" name="Genome Biol. Evol.">
        <title>Complete Genome Sequence and Transcriptomic Analysis of the Novel Pathogen Elizabethkingia anophelis in Response to Oxidative Stress.</title>
        <authorList>
            <person name="Li Y."/>
            <person name="Liu Y."/>
            <person name="Chew S.C."/>
            <person name="Tay M."/>
            <person name="Salido M.M."/>
            <person name="Teo J."/>
            <person name="Lauro F.M."/>
            <person name="Givskov M."/>
            <person name="Yang L."/>
        </authorList>
    </citation>
    <scope>NUCLEOTIDE SEQUENCE</scope>
    <source>
        <strain evidence="6">NUHP1</strain>
    </source>
</reference>
<reference evidence="6" key="1">
    <citation type="journal article" date="2013" name="Lancet">
        <title>First case of E anophelis outbreak in an intensive-care unit.</title>
        <authorList>
            <person name="Teo J."/>
            <person name="Tan S.Y."/>
            <person name="Tay M."/>
            <person name="Ding Y."/>
            <person name="Kjelleberg S."/>
            <person name="Givskov M."/>
            <person name="Lin R.T."/>
            <person name="Yang L."/>
        </authorList>
    </citation>
    <scope>NUCLEOTIDE SEQUENCE [LARGE SCALE GENOMIC DNA]</scope>
    <source>
        <strain evidence="6">NUHP1</strain>
    </source>
</reference>
<dbReference type="EMBL" id="CP007547">
    <property type="protein sequence ID" value="AIL45140.1"/>
    <property type="molecule type" value="Genomic_DNA"/>
</dbReference>
<dbReference type="STRING" id="1338011.BD94_1365"/>
<protein>
    <recommendedName>
        <fullName evidence="5">C-type lysozyme inhibitor domain-containing protein</fullName>
    </recommendedName>
</protein>
<dbReference type="KEGG" id="eao:BD94_1365"/>
<dbReference type="InterPro" id="IPR018660">
    <property type="entry name" value="MliC"/>
</dbReference>
<evidence type="ECO:0000313" key="7">
    <source>
        <dbReference type="Proteomes" id="UP000028933"/>
    </source>
</evidence>
<evidence type="ECO:0000259" key="5">
    <source>
        <dbReference type="Pfam" id="PF09864"/>
    </source>
</evidence>
<dbReference type="eggNOG" id="ENOG5033H1R">
    <property type="taxonomic scope" value="Bacteria"/>
</dbReference>
<proteinExistence type="predicted"/>
<organism evidence="6 7">
    <name type="scientific">Elizabethkingia anophelis NUHP1</name>
    <dbReference type="NCBI Taxonomy" id="1338011"/>
    <lineage>
        <taxon>Bacteria</taxon>
        <taxon>Pseudomonadati</taxon>
        <taxon>Bacteroidota</taxon>
        <taxon>Flavobacteriia</taxon>
        <taxon>Flavobacteriales</taxon>
        <taxon>Weeksellaceae</taxon>
        <taxon>Elizabethkingia</taxon>
    </lineage>
</organism>
<keyword evidence="3" id="KW-0564">Palmitate</keyword>
<dbReference type="PROSITE" id="PS51257">
    <property type="entry name" value="PROKAR_LIPOPROTEIN"/>
    <property type="match status" value="1"/>
</dbReference>
<keyword evidence="2" id="KW-0472">Membrane</keyword>
<evidence type="ECO:0000313" key="6">
    <source>
        <dbReference type="EMBL" id="AIL45140.1"/>
    </source>
</evidence>
<evidence type="ECO:0000256" key="2">
    <source>
        <dbReference type="ARBA" id="ARBA00023136"/>
    </source>
</evidence>
<evidence type="ECO:0000256" key="1">
    <source>
        <dbReference type="ARBA" id="ARBA00022729"/>
    </source>
</evidence>
<name>A0A077EHW9_9FLAO</name>
<feature type="domain" description="C-type lysozyme inhibitor" evidence="5">
    <location>
        <begin position="88"/>
        <end position="123"/>
    </location>
</feature>
<dbReference type="RefSeq" id="WP_024565044.1">
    <property type="nucleotide sequence ID" value="NZ_CP007547.1"/>
</dbReference>
<dbReference type="Proteomes" id="UP000028933">
    <property type="component" value="Chromosome"/>
</dbReference>
<sequence length="143" mass="15832">MKKVLLGIVALAIIVAACNSKKEKSDAETLTKNDSVVVDQKDSTAVNTKIEVDNDGSLYISSDEQYHFRIISKQDESKPAKILLRNDISGRIYDMERVISASGEKYQDVDGNYFWLKGDNFSFGKADKVVAEGSIAGKPKEEH</sequence>